<organism evidence="1 2">
    <name type="scientific">Extremus antarcticus</name>
    <dbReference type="NCBI Taxonomy" id="702011"/>
    <lineage>
        <taxon>Eukaryota</taxon>
        <taxon>Fungi</taxon>
        <taxon>Dikarya</taxon>
        <taxon>Ascomycota</taxon>
        <taxon>Pezizomycotina</taxon>
        <taxon>Dothideomycetes</taxon>
        <taxon>Dothideomycetidae</taxon>
        <taxon>Mycosphaerellales</taxon>
        <taxon>Extremaceae</taxon>
        <taxon>Extremus</taxon>
    </lineage>
</organism>
<keyword evidence="2" id="KW-1185">Reference proteome</keyword>
<proteinExistence type="predicted"/>
<sequence>MTDNVLSLAMTGKSYFLCGKSYYRCRSPTTLTKDLKPTEVPKYVAFGTDGSWYRAFKQKDAKGNEAEVIARSDNFATAYPSLNKSLDELQLFSAPTCLSLGPNGYYFAHIGRKRLWKLPKDVEERLGNLAEYEGVWLGKGEKGPSYVAVRKGGGFSTDFHGKYGRLKEDVKAFGAPKVGLSNWGGG</sequence>
<evidence type="ECO:0000313" key="1">
    <source>
        <dbReference type="EMBL" id="KAK3047979.1"/>
    </source>
</evidence>
<protein>
    <submittedName>
        <fullName evidence="1">Uncharacterized protein</fullName>
    </submittedName>
</protein>
<dbReference type="EMBL" id="JAWDJX010000054">
    <property type="protein sequence ID" value="KAK3047979.1"/>
    <property type="molecule type" value="Genomic_DNA"/>
</dbReference>
<evidence type="ECO:0000313" key="2">
    <source>
        <dbReference type="Proteomes" id="UP001271007"/>
    </source>
</evidence>
<dbReference type="Proteomes" id="UP001271007">
    <property type="component" value="Unassembled WGS sequence"/>
</dbReference>
<dbReference type="AlphaFoldDB" id="A0AAJ0D7D5"/>
<accession>A0AAJ0D7D5</accession>
<comment type="caution">
    <text evidence="1">The sequence shown here is derived from an EMBL/GenBank/DDBJ whole genome shotgun (WGS) entry which is preliminary data.</text>
</comment>
<gene>
    <name evidence="1" type="ORF">LTR09_010654</name>
</gene>
<reference evidence="1" key="1">
    <citation type="submission" date="2023-04" db="EMBL/GenBank/DDBJ databases">
        <title>Black Yeasts Isolated from many extreme environments.</title>
        <authorList>
            <person name="Coleine C."/>
            <person name="Stajich J.E."/>
            <person name="Selbmann L."/>
        </authorList>
    </citation>
    <scope>NUCLEOTIDE SEQUENCE</scope>
    <source>
        <strain evidence="1">CCFEE 5312</strain>
    </source>
</reference>
<name>A0AAJ0D7D5_9PEZI</name>